<sequence>MKSEDVKEHDLPIEDTSAKSDHSPMVSRRNVLSKLGMAGVAAAASGLGLLGAAGTAGAKPKNADCNCDHELLSNRDSANSHPSTAISYLAPDGSPKTVQDLSDAANPANGAVLVGRSAVSVSSVVDLFTVTTTGNHHISVRGYYAGSAAGGGLFYWDAGCAKNRHNGGTIISPTVPWNGQYGTLASFLAGTGETQPTGAGCWVRIVGESISASDFGAAEDQDITLPMQAASHAASELSVRMVGGVSGSITGDLMLPKVFDGAGARYSGGRLIVRTTKYPDIHNFYCDTLMAQAVWHSNIRSIECDTFIVDGYSLDWGAFWNKFENIRAGQIILDCQAQAVNANEFLKCNGNKPDVYGLLITDNGTPGATSEAHANNFIGCDFSVSLGARNATRVHQQNILTNCYMERGARINGNFLIFGMNHDSNSPPAVSPYSHVIGMTQHSPASRGDMFSMSLQNSAIGGDWSVRDSNDKPPAFAATFTASVMPLTVNTPYGYKAVYGGSGTGAFQFIEINFEVDTFEFSSTIWLYSPDGKMPAAIMVIDVASGAESYRDVNLYDFGNGFHLLRISGKLSGPAGKIRLLATAGTSSAFTMYLGSVFISAYKGAPLPYHTTSASPVETIVCGASEMKRGIKNVPYSTGTYVDVTVTFAAKFSTLPAFTYSLLPASAFYGNHTKSELIGVDTQSATVRIYYAPDWAGDLHWQAV</sequence>
<dbReference type="RefSeq" id="WP_113034172.1">
    <property type="nucleotide sequence ID" value="NZ_QMFB01000019.1"/>
</dbReference>
<protein>
    <submittedName>
        <fullName evidence="3">Uncharacterized protein</fullName>
    </submittedName>
</protein>
<keyword evidence="2" id="KW-1133">Transmembrane helix</keyword>
<evidence type="ECO:0000313" key="3">
    <source>
        <dbReference type="EMBL" id="RAV17321.1"/>
    </source>
</evidence>
<keyword evidence="2" id="KW-0472">Membrane</keyword>
<keyword evidence="4" id="KW-1185">Reference proteome</keyword>
<evidence type="ECO:0000256" key="2">
    <source>
        <dbReference type="SAM" id="Phobius"/>
    </source>
</evidence>
<evidence type="ECO:0000313" key="4">
    <source>
        <dbReference type="Proteomes" id="UP000250369"/>
    </source>
</evidence>
<gene>
    <name evidence="3" type="ORF">DQG23_27120</name>
</gene>
<dbReference type="EMBL" id="QMFB01000019">
    <property type="protein sequence ID" value="RAV17321.1"/>
    <property type="molecule type" value="Genomic_DNA"/>
</dbReference>
<feature type="transmembrane region" description="Helical" evidence="2">
    <location>
        <begin position="35"/>
        <end position="58"/>
    </location>
</feature>
<dbReference type="Proteomes" id="UP000250369">
    <property type="component" value="Unassembled WGS sequence"/>
</dbReference>
<comment type="caution">
    <text evidence="3">The sequence shown here is derived from an EMBL/GenBank/DDBJ whole genome shotgun (WGS) entry which is preliminary data.</text>
</comment>
<evidence type="ECO:0000256" key="1">
    <source>
        <dbReference type="SAM" id="MobiDB-lite"/>
    </source>
</evidence>
<accession>A0A329MBB0</accession>
<dbReference type="InterPro" id="IPR006311">
    <property type="entry name" value="TAT_signal"/>
</dbReference>
<dbReference type="PROSITE" id="PS51318">
    <property type="entry name" value="TAT"/>
    <property type="match status" value="1"/>
</dbReference>
<feature type="region of interest" description="Disordered" evidence="1">
    <location>
        <begin position="1"/>
        <end position="25"/>
    </location>
</feature>
<proteinExistence type="predicted"/>
<feature type="compositionally biased region" description="Basic and acidic residues" evidence="1">
    <location>
        <begin position="1"/>
        <end position="22"/>
    </location>
</feature>
<organism evidence="3 4">
    <name type="scientific">Paenibacillus contaminans</name>
    <dbReference type="NCBI Taxonomy" id="450362"/>
    <lineage>
        <taxon>Bacteria</taxon>
        <taxon>Bacillati</taxon>
        <taxon>Bacillota</taxon>
        <taxon>Bacilli</taxon>
        <taxon>Bacillales</taxon>
        <taxon>Paenibacillaceae</taxon>
        <taxon>Paenibacillus</taxon>
    </lineage>
</organism>
<reference evidence="3 4" key="1">
    <citation type="journal article" date="2009" name="Int. J. Syst. Evol. Microbiol.">
        <title>Paenibacillus contaminans sp. nov., isolated from a contaminated laboratory plate.</title>
        <authorList>
            <person name="Chou J.H."/>
            <person name="Lee J.H."/>
            <person name="Lin M.C."/>
            <person name="Chang P.S."/>
            <person name="Arun A.B."/>
            <person name="Young C.C."/>
            <person name="Chen W.M."/>
        </authorList>
    </citation>
    <scope>NUCLEOTIDE SEQUENCE [LARGE SCALE GENOMIC DNA]</scope>
    <source>
        <strain evidence="3 4">CKOBP-6</strain>
    </source>
</reference>
<name>A0A329MBB0_9BACL</name>
<dbReference type="OrthoDB" id="2485972at2"/>
<keyword evidence="2" id="KW-0812">Transmembrane</keyword>
<dbReference type="AlphaFoldDB" id="A0A329MBB0"/>